<dbReference type="GO" id="GO:0006508">
    <property type="term" value="P:proteolysis"/>
    <property type="evidence" value="ECO:0007669"/>
    <property type="project" value="UniProtKB-KW"/>
</dbReference>
<dbReference type="InterPro" id="IPR036590">
    <property type="entry name" value="SRAP-like"/>
</dbReference>
<dbReference type="EMBL" id="BNBO01000057">
    <property type="protein sequence ID" value="GHH82208.1"/>
    <property type="molecule type" value="Genomic_DNA"/>
</dbReference>
<organism evidence="9 10">
    <name type="scientific">Kitasatospora indigofera</name>
    <dbReference type="NCBI Taxonomy" id="67307"/>
    <lineage>
        <taxon>Bacteria</taxon>
        <taxon>Bacillati</taxon>
        <taxon>Actinomycetota</taxon>
        <taxon>Actinomycetes</taxon>
        <taxon>Kitasatosporales</taxon>
        <taxon>Streptomycetaceae</taxon>
        <taxon>Kitasatospora</taxon>
    </lineage>
</organism>
<comment type="similarity">
    <text evidence="1 8">Belongs to the SOS response-associated peptidase family.</text>
</comment>
<dbReference type="Pfam" id="PF02586">
    <property type="entry name" value="SRAP"/>
    <property type="match status" value="1"/>
</dbReference>
<evidence type="ECO:0000256" key="3">
    <source>
        <dbReference type="ARBA" id="ARBA00022763"/>
    </source>
</evidence>
<keyword evidence="10" id="KW-1185">Reference proteome</keyword>
<proteinExistence type="inferred from homology"/>
<evidence type="ECO:0000256" key="4">
    <source>
        <dbReference type="ARBA" id="ARBA00022801"/>
    </source>
</evidence>
<dbReference type="GeneID" id="95356942"/>
<dbReference type="InterPro" id="IPR003738">
    <property type="entry name" value="SRAP"/>
</dbReference>
<keyword evidence="7" id="KW-0456">Lyase</keyword>
<reference evidence="9" key="2">
    <citation type="submission" date="2020-09" db="EMBL/GenBank/DDBJ databases">
        <authorList>
            <person name="Sun Q."/>
            <person name="Ohkuma M."/>
        </authorList>
    </citation>
    <scope>NUCLEOTIDE SEQUENCE</scope>
    <source>
        <strain evidence="9">JCM 4646</strain>
    </source>
</reference>
<dbReference type="Proteomes" id="UP000617734">
    <property type="component" value="Unassembled WGS sequence"/>
</dbReference>
<evidence type="ECO:0000256" key="2">
    <source>
        <dbReference type="ARBA" id="ARBA00022670"/>
    </source>
</evidence>
<evidence type="ECO:0000256" key="7">
    <source>
        <dbReference type="ARBA" id="ARBA00023239"/>
    </source>
</evidence>
<comment type="caution">
    <text evidence="9">The sequence shown here is derived from an EMBL/GenBank/DDBJ whole genome shotgun (WGS) entry which is preliminary data.</text>
</comment>
<keyword evidence="5" id="KW-0190">Covalent protein-DNA linkage</keyword>
<evidence type="ECO:0000256" key="8">
    <source>
        <dbReference type="RuleBase" id="RU364100"/>
    </source>
</evidence>
<sequence>MCGRYVSTSSVQDLAEFFGAVGLPTAETLAPSWNVAPTDPIVVALQRLDRETGELVRRLRQVRWGLVPSWSKDPGGGSRMINARAETVHEKPAFRKAFATRRCLIPADGYYEWKPVPAAGGTKAYKQPYFLAPAAGTLMPMAGLYEFWRDRSVPEDDPAAWLTTATIITTDATDAAGRVHDRMPLTIDAADFDAWLDPELTDAAELRRLLHTPAGDELRITPVSTAVNSVRNNGAQLLDEVPDPLPVTGAGARQ</sequence>
<evidence type="ECO:0000256" key="6">
    <source>
        <dbReference type="ARBA" id="ARBA00023125"/>
    </source>
</evidence>
<dbReference type="PANTHER" id="PTHR13604">
    <property type="entry name" value="DC12-RELATED"/>
    <property type="match status" value="1"/>
</dbReference>
<dbReference type="Gene3D" id="3.90.1680.10">
    <property type="entry name" value="SOS response associated peptidase-like"/>
    <property type="match status" value="1"/>
</dbReference>
<dbReference type="EC" id="3.4.-.-" evidence="8"/>
<dbReference type="GO" id="GO:0003697">
    <property type="term" value="F:single-stranded DNA binding"/>
    <property type="evidence" value="ECO:0007669"/>
    <property type="project" value="InterPro"/>
</dbReference>
<dbReference type="PANTHER" id="PTHR13604:SF0">
    <property type="entry name" value="ABASIC SITE PROCESSING PROTEIN HMCES"/>
    <property type="match status" value="1"/>
</dbReference>
<name>A0A919GCS9_9ACTN</name>
<dbReference type="AlphaFoldDB" id="A0A919GCS9"/>
<dbReference type="GO" id="GO:0016829">
    <property type="term" value="F:lyase activity"/>
    <property type="evidence" value="ECO:0007669"/>
    <property type="project" value="UniProtKB-KW"/>
</dbReference>
<keyword evidence="3" id="KW-0227">DNA damage</keyword>
<dbReference type="SUPFAM" id="SSF143081">
    <property type="entry name" value="BB1717-like"/>
    <property type="match status" value="1"/>
</dbReference>
<accession>A0A919GCS9</accession>
<keyword evidence="6" id="KW-0238">DNA-binding</keyword>
<protein>
    <recommendedName>
        <fullName evidence="8">Abasic site processing protein</fullName>
        <ecNumber evidence="8">3.4.-.-</ecNumber>
    </recommendedName>
</protein>
<keyword evidence="4 8" id="KW-0378">Hydrolase</keyword>
<dbReference type="GO" id="GO:0008233">
    <property type="term" value="F:peptidase activity"/>
    <property type="evidence" value="ECO:0007669"/>
    <property type="project" value="UniProtKB-KW"/>
</dbReference>
<evidence type="ECO:0000256" key="5">
    <source>
        <dbReference type="ARBA" id="ARBA00023124"/>
    </source>
</evidence>
<evidence type="ECO:0000313" key="9">
    <source>
        <dbReference type="EMBL" id="GHH82208.1"/>
    </source>
</evidence>
<reference evidence="9" key="1">
    <citation type="journal article" date="2014" name="Int. J. Syst. Evol. Microbiol.">
        <title>Complete genome sequence of Corynebacterium casei LMG S-19264T (=DSM 44701T), isolated from a smear-ripened cheese.</title>
        <authorList>
            <consortium name="US DOE Joint Genome Institute (JGI-PGF)"/>
            <person name="Walter F."/>
            <person name="Albersmeier A."/>
            <person name="Kalinowski J."/>
            <person name="Ruckert C."/>
        </authorList>
    </citation>
    <scope>NUCLEOTIDE SEQUENCE</scope>
    <source>
        <strain evidence="9">JCM 4646</strain>
    </source>
</reference>
<evidence type="ECO:0000256" key="1">
    <source>
        <dbReference type="ARBA" id="ARBA00008136"/>
    </source>
</evidence>
<gene>
    <name evidence="9" type="ORF">GCM10018781_66680</name>
</gene>
<dbReference type="RefSeq" id="WP_190214650.1">
    <property type="nucleotide sequence ID" value="NZ_BNBO01000057.1"/>
</dbReference>
<dbReference type="GO" id="GO:0106300">
    <property type="term" value="P:protein-DNA covalent cross-linking repair"/>
    <property type="evidence" value="ECO:0007669"/>
    <property type="project" value="InterPro"/>
</dbReference>
<evidence type="ECO:0000313" key="10">
    <source>
        <dbReference type="Proteomes" id="UP000617734"/>
    </source>
</evidence>
<keyword evidence="2 8" id="KW-0645">Protease</keyword>